<dbReference type="PANTHER" id="PTHR16305:SF35">
    <property type="entry name" value="TRANSCRIPTIONAL ACTIVATOR DOMAIN"/>
    <property type="match status" value="1"/>
</dbReference>
<feature type="non-terminal residue" evidence="4">
    <location>
        <position position="376"/>
    </location>
</feature>
<keyword evidence="5" id="KW-1185">Reference proteome</keyword>
<dbReference type="InterPro" id="IPR027417">
    <property type="entry name" value="P-loop_NTPase"/>
</dbReference>
<dbReference type="EMBL" id="JBHSRF010000120">
    <property type="protein sequence ID" value="MFC6087195.1"/>
    <property type="molecule type" value="Genomic_DNA"/>
</dbReference>
<dbReference type="PANTHER" id="PTHR16305">
    <property type="entry name" value="TESTICULAR SOLUBLE ADENYLYL CYCLASE"/>
    <property type="match status" value="1"/>
</dbReference>
<evidence type="ECO:0000313" key="4">
    <source>
        <dbReference type="EMBL" id="MFC6087195.1"/>
    </source>
</evidence>
<name>A0ABW1NVM8_9ACTN</name>
<sequence>MSSAPRISHPPVLRGRDEEQQAVRRLLDGARAGTGGALTLLGGAGIGKTALLDLAVAEAGDLTVLRAAGVEPESGIPYAGLHGLLRPLGRERAALPPARARVLGRALELGVAAPGLALPAAVLDLLSAAAAAGPVLACVDDAHHLDPASLAALCFAARRLAGEPIALLLASREEHPALGGVPARTLHPLCPADARDLAADLTAGVLTEDLHAALDRIAGGNPLALRELTGALTPAQLAGTAAPPDTLPRGGRLWRAHDGRLARLPGRTRHLLLLAAAAPGMDAATLLRAAGPRYATVLEEAERAGLLRATGQGYAFAEPGMRAVVYSGAAPAHRRAAHRLLAGLPGQDRLRRAWHRAAALDGPPEELGDDLAAAAQ</sequence>
<dbReference type="Pfam" id="PF13191">
    <property type="entry name" value="AAA_16"/>
    <property type="match status" value="1"/>
</dbReference>
<protein>
    <submittedName>
        <fullName evidence="4">AAA family ATPase</fullName>
    </submittedName>
</protein>
<keyword evidence="2" id="KW-0067">ATP-binding</keyword>
<gene>
    <name evidence="4" type="ORF">ACFP1K_38935</name>
</gene>
<organism evidence="4 5">
    <name type="scientific">Sphaerisporangium aureirubrum</name>
    <dbReference type="NCBI Taxonomy" id="1544736"/>
    <lineage>
        <taxon>Bacteria</taxon>
        <taxon>Bacillati</taxon>
        <taxon>Actinomycetota</taxon>
        <taxon>Actinomycetes</taxon>
        <taxon>Streptosporangiales</taxon>
        <taxon>Streptosporangiaceae</taxon>
        <taxon>Sphaerisporangium</taxon>
    </lineage>
</organism>
<evidence type="ECO:0000259" key="3">
    <source>
        <dbReference type="Pfam" id="PF13191"/>
    </source>
</evidence>
<proteinExistence type="predicted"/>
<dbReference type="RefSeq" id="WP_380763215.1">
    <property type="nucleotide sequence ID" value="NZ_JBHSRF010000120.1"/>
</dbReference>
<evidence type="ECO:0000256" key="1">
    <source>
        <dbReference type="ARBA" id="ARBA00022741"/>
    </source>
</evidence>
<accession>A0ABW1NVM8</accession>
<reference evidence="5" key="1">
    <citation type="journal article" date="2019" name="Int. J. Syst. Evol. Microbiol.">
        <title>The Global Catalogue of Microorganisms (GCM) 10K type strain sequencing project: providing services to taxonomists for standard genome sequencing and annotation.</title>
        <authorList>
            <consortium name="The Broad Institute Genomics Platform"/>
            <consortium name="The Broad Institute Genome Sequencing Center for Infectious Disease"/>
            <person name="Wu L."/>
            <person name="Ma J."/>
        </authorList>
    </citation>
    <scope>NUCLEOTIDE SEQUENCE [LARGE SCALE GENOMIC DNA]</scope>
    <source>
        <strain evidence="5">JCM 30346</strain>
    </source>
</reference>
<dbReference type="InterPro" id="IPR041664">
    <property type="entry name" value="AAA_16"/>
</dbReference>
<dbReference type="Proteomes" id="UP001596137">
    <property type="component" value="Unassembled WGS sequence"/>
</dbReference>
<keyword evidence="1" id="KW-0547">Nucleotide-binding</keyword>
<dbReference type="SUPFAM" id="SSF52540">
    <property type="entry name" value="P-loop containing nucleoside triphosphate hydrolases"/>
    <property type="match status" value="1"/>
</dbReference>
<evidence type="ECO:0000256" key="2">
    <source>
        <dbReference type="ARBA" id="ARBA00022840"/>
    </source>
</evidence>
<comment type="caution">
    <text evidence="4">The sequence shown here is derived from an EMBL/GenBank/DDBJ whole genome shotgun (WGS) entry which is preliminary data.</text>
</comment>
<feature type="domain" description="Orc1-like AAA ATPase" evidence="3">
    <location>
        <begin position="13"/>
        <end position="165"/>
    </location>
</feature>
<evidence type="ECO:0000313" key="5">
    <source>
        <dbReference type="Proteomes" id="UP001596137"/>
    </source>
</evidence>